<sequence length="106" mass="12252">FCKPIAHPQALNSNLSVVDSQHFPKFFLSHDWKLLLVYSFGDDNSSYFMDNPIPLHQCFQFPVAEMGSLIAHDCSWWSKTTNNVISHKRNNHVSIVNTGWNCFHPF</sequence>
<feature type="non-terminal residue" evidence="1">
    <location>
        <position position="1"/>
    </location>
</feature>
<keyword evidence="2" id="KW-1185">Reference proteome</keyword>
<proteinExistence type="predicted"/>
<name>A0ABU6TXL2_9FABA</name>
<gene>
    <name evidence="1" type="ORF">PIB30_104031</name>
</gene>
<evidence type="ECO:0000313" key="2">
    <source>
        <dbReference type="Proteomes" id="UP001341840"/>
    </source>
</evidence>
<comment type="caution">
    <text evidence="1">The sequence shown here is derived from an EMBL/GenBank/DDBJ whole genome shotgun (WGS) entry which is preliminary data.</text>
</comment>
<dbReference type="EMBL" id="JASCZI010094125">
    <property type="protein sequence ID" value="MED6153631.1"/>
    <property type="molecule type" value="Genomic_DNA"/>
</dbReference>
<evidence type="ECO:0000313" key="1">
    <source>
        <dbReference type="EMBL" id="MED6153631.1"/>
    </source>
</evidence>
<accession>A0ABU6TXL2</accession>
<reference evidence="1 2" key="1">
    <citation type="journal article" date="2023" name="Plants (Basel)">
        <title>Bridging the Gap: Combining Genomics and Transcriptomics Approaches to Understand Stylosanthes scabra, an Orphan Legume from the Brazilian Caatinga.</title>
        <authorList>
            <person name="Ferreira-Neto J.R.C."/>
            <person name="da Silva M.D."/>
            <person name="Binneck E."/>
            <person name="de Melo N.F."/>
            <person name="da Silva R.H."/>
            <person name="de Melo A.L.T.M."/>
            <person name="Pandolfi V."/>
            <person name="Bustamante F.O."/>
            <person name="Brasileiro-Vidal A.C."/>
            <person name="Benko-Iseppon A.M."/>
        </authorList>
    </citation>
    <scope>NUCLEOTIDE SEQUENCE [LARGE SCALE GENOMIC DNA]</scope>
    <source>
        <tissue evidence="1">Leaves</tissue>
    </source>
</reference>
<organism evidence="1 2">
    <name type="scientific">Stylosanthes scabra</name>
    <dbReference type="NCBI Taxonomy" id="79078"/>
    <lineage>
        <taxon>Eukaryota</taxon>
        <taxon>Viridiplantae</taxon>
        <taxon>Streptophyta</taxon>
        <taxon>Embryophyta</taxon>
        <taxon>Tracheophyta</taxon>
        <taxon>Spermatophyta</taxon>
        <taxon>Magnoliopsida</taxon>
        <taxon>eudicotyledons</taxon>
        <taxon>Gunneridae</taxon>
        <taxon>Pentapetalae</taxon>
        <taxon>rosids</taxon>
        <taxon>fabids</taxon>
        <taxon>Fabales</taxon>
        <taxon>Fabaceae</taxon>
        <taxon>Papilionoideae</taxon>
        <taxon>50 kb inversion clade</taxon>
        <taxon>dalbergioids sensu lato</taxon>
        <taxon>Dalbergieae</taxon>
        <taxon>Pterocarpus clade</taxon>
        <taxon>Stylosanthes</taxon>
    </lineage>
</organism>
<protein>
    <submittedName>
        <fullName evidence="1">Uncharacterized protein</fullName>
    </submittedName>
</protein>
<dbReference type="Proteomes" id="UP001341840">
    <property type="component" value="Unassembled WGS sequence"/>
</dbReference>